<comment type="caution">
    <text evidence="2">The sequence shown here is derived from an EMBL/GenBank/DDBJ whole genome shotgun (WGS) entry which is preliminary data.</text>
</comment>
<feature type="compositionally biased region" description="Basic and acidic residues" evidence="1">
    <location>
        <begin position="330"/>
        <end position="339"/>
    </location>
</feature>
<protein>
    <submittedName>
        <fullName evidence="2">Uncharacterized protein</fullName>
    </submittedName>
</protein>
<evidence type="ECO:0000313" key="3">
    <source>
        <dbReference type="Proteomes" id="UP001172102"/>
    </source>
</evidence>
<accession>A0AA40A9Z0</accession>
<evidence type="ECO:0000256" key="1">
    <source>
        <dbReference type="SAM" id="MobiDB-lite"/>
    </source>
</evidence>
<sequence length="697" mass="75662">MANRASSFGYGAGAYTPSAYYSTTPMPTTAPGFASDDVAGLRKAVADHVLSQDTRNKSTDGQLVAFRASLSAMERELKGVTSYVTLPPAGSPPFNLVNTAVDVATFGAKLQAMEHKLATIPDVATLQAKIEALEQKLGAMAGGQDRPMMMDDSEERLGCRLSALEEAFDENTIKFSDFERVTSTLKSSINDLKGDAKEKAVKLSVLESKLLSQQTPKPALPAFSAVSAVPAAPAAPAATAAPAPANLAIPTISVVPAITAHLALRPAPTAPTTPAHPTRQPSSSTYRMQESRQTSLGTSLAYKFGDARGRRNSDASASSNISGSIAKGAVGDKRKRDSLHGSPSPMSLRIPPPPKKKPTDTKPADRMPAARTPAQRNPTSKAMGSGIAGVSSNDAGVLSNIGGVLNNVVDIRSDVAGPSGNNGPCEIIAVHKVVPNLLRSLDCTSVKEMRRLKSYVDGTVAHELQLFQLRTRDGLLNDFYVKIGGRLRRSLRAGEREHTDMDIKRQIPDHLNHMIAMNILECYLAGKDETDDEIPQFFIPLGEVFMLERSRGTGADLVKSTNWFLVMDITTPAKGIWMVYRYEHYPESSFAPGGINRKPRTISFVQPATHHQSSIFTHHKVFDLVCLLKDIKMWKFSDRWMMDTGDAEKALCSRNGGKDSVVLKPLFARPLFKEVKSLLEENWERYWTADDEPVFPF</sequence>
<feature type="compositionally biased region" description="Polar residues" evidence="1">
    <location>
        <begin position="280"/>
        <end position="298"/>
    </location>
</feature>
<feature type="region of interest" description="Disordered" evidence="1">
    <location>
        <begin position="265"/>
        <end position="387"/>
    </location>
</feature>
<name>A0AA40A9Z0_9PEZI</name>
<dbReference type="Proteomes" id="UP001172102">
    <property type="component" value="Unassembled WGS sequence"/>
</dbReference>
<feature type="compositionally biased region" description="Low complexity" evidence="1">
    <location>
        <begin position="265"/>
        <end position="279"/>
    </location>
</feature>
<dbReference type="EMBL" id="JAUKUA010000005">
    <property type="protein sequence ID" value="KAK0712002.1"/>
    <property type="molecule type" value="Genomic_DNA"/>
</dbReference>
<dbReference type="AlphaFoldDB" id="A0AA40A9Z0"/>
<proteinExistence type="predicted"/>
<organism evidence="2 3">
    <name type="scientific">Lasiosphaeris hirsuta</name>
    <dbReference type="NCBI Taxonomy" id="260670"/>
    <lineage>
        <taxon>Eukaryota</taxon>
        <taxon>Fungi</taxon>
        <taxon>Dikarya</taxon>
        <taxon>Ascomycota</taxon>
        <taxon>Pezizomycotina</taxon>
        <taxon>Sordariomycetes</taxon>
        <taxon>Sordariomycetidae</taxon>
        <taxon>Sordariales</taxon>
        <taxon>Lasiosphaeriaceae</taxon>
        <taxon>Lasiosphaeris</taxon>
    </lineage>
</organism>
<feature type="compositionally biased region" description="Low complexity" evidence="1">
    <location>
        <begin position="314"/>
        <end position="326"/>
    </location>
</feature>
<evidence type="ECO:0000313" key="2">
    <source>
        <dbReference type="EMBL" id="KAK0712002.1"/>
    </source>
</evidence>
<gene>
    <name evidence="2" type="ORF">B0H67DRAFT_555885</name>
</gene>
<keyword evidence="3" id="KW-1185">Reference proteome</keyword>
<reference evidence="2" key="1">
    <citation type="submission" date="2023-06" db="EMBL/GenBank/DDBJ databases">
        <title>Genome-scale phylogeny and comparative genomics of the fungal order Sordariales.</title>
        <authorList>
            <consortium name="Lawrence Berkeley National Laboratory"/>
            <person name="Hensen N."/>
            <person name="Bonometti L."/>
            <person name="Westerberg I."/>
            <person name="Brannstrom I.O."/>
            <person name="Guillou S."/>
            <person name="Cros-Aarteil S."/>
            <person name="Calhoun S."/>
            <person name="Haridas S."/>
            <person name="Kuo A."/>
            <person name="Mondo S."/>
            <person name="Pangilinan J."/>
            <person name="Riley R."/>
            <person name="Labutti K."/>
            <person name="Andreopoulos B."/>
            <person name="Lipzen A."/>
            <person name="Chen C."/>
            <person name="Yanf M."/>
            <person name="Daum C."/>
            <person name="Ng V."/>
            <person name="Clum A."/>
            <person name="Steindorff A."/>
            <person name="Ohm R."/>
            <person name="Martin F."/>
            <person name="Silar P."/>
            <person name="Natvig D."/>
            <person name="Lalanne C."/>
            <person name="Gautier V."/>
            <person name="Ament-Velasquez S.L."/>
            <person name="Kruys A."/>
            <person name="Hutchinson M.I."/>
            <person name="Powell A.J."/>
            <person name="Barry K."/>
            <person name="Miller A.N."/>
            <person name="Grigoriev I.V."/>
            <person name="Debuchy R."/>
            <person name="Gladieux P."/>
            <person name="Thoren M.H."/>
            <person name="Johannesson H."/>
        </authorList>
    </citation>
    <scope>NUCLEOTIDE SEQUENCE</scope>
    <source>
        <strain evidence="2">SMH4607-1</strain>
    </source>
</reference>